<reference evidence="10" key="1">
    <citation type="submission" date="2016-10" db="EMBL/GenBank/DDBJ databases">
        <authorList>
            <person name="Varghese N."/>
        </authorList>
    </citation>
    <scope>NUCLEOTIDE SEQUENCE [LARGE SCALE GENOMIC DNA]</scope>
    <source>
        <strain evidence="10">DSM 17980</strain>
    </source>
</reference>
<keyword evidence="4" id="KW-1003">Cell membrane</keyword>
<dbReference type="Gene3D" id="1.10.3470.10">
    <property type="entry name" value="ABC transporter involved in vitamin B12 uptake, BtuC"/>
    <property type="match status" value="1"/>
</dbReference>
<feature type="transmembrane region" description="Helical" evidence="8">
    <location>
        <begin position="329"/>
        <end position="347"/>
    </location>
</feature>
<feature type="transmembrane region" description="Helical" evidence="8">
    <location>
        <begin position="31"/>
        <end position="52"/>
    </location>
</feature>
<feature type="transmembrane region" description="Helical" evidence="8">
    <location>
        <begin position="139"/>
        <end position="160"/>
    </location>
</feature>
<dbReference type="PANTHER" id="PTHR30472">
    <property type="entry name" value="FERRIC ENTEROBACTIN TRANSPORT SYSTEM PERMEASE PROTEIN"/>
    <property type="match status" value="1"/>
</dbReference>
<evidence type="ECO:0000313" key="9">
    <source>
        <dbReference type="EMBL" id="SFU85929.1"/>
    </source>
</evidence>
<gene>
    <name evidence="9" type="ORF">SAMN05421543_110116</name>
</gene>
<evidence type="ECO:0000313" key="10">
    <source>
        <dbReference type="Proteomes" id="UP000183508"/>
    </source>
</evidence>
<protein>
    <submittedName>
        <fullName evidence="9">Iron complex transport system permease protein</fullName>
    </submittedName>
</protein>
<keyword evidence="7 8" id="KW-0472">Membrane</keyword>
<dbReference type="FunFam" id="1.10.3470.10:FF:000001">
    <property type="entry name" value="Vitamin B12 ABC transporter permease BtuC"/>
    <property type="match status" value="1"/>
</dbReference>
<feature type="transmembrane region" description="Helical" evidence="8">
    <location>
        <begin position="113"/>
        <end position="133"/>
    </location>
</feature>
<dbReference type="InterPro" id="IPR037294">
    <property type="entry name" value="ABC_BtuC-like"/>
</dbReference>
<dbReference type="GO" id="GO:0022857">
    <property type="term" value="F:transmembrane transporter activity"/>
    <property type="evidence" value="ECO:0007669"/>
    <property type="project" value="InterPro"/>
</dbReference>
<evidence type="ECO:0000256" key="6">
    <source>
        <dbReference type="ARBA" id="ARBA00022989"/>
    </source>
</evidence>
<keyword evidence="5 8" id="KW-0812">Transmembrane</keyword>
<evidence type="ECO:0000256" key="3">
    <source>
        <dbReference type="ARBA" id="ARBA00022448"/>
    </source>
</evidence>
<feature type="transmembrane region" description="Helical" evidence="8">
    <location>
        <begin position="222"/>
        <end position="242"/>
    </location>
</feature>
<feature type="transmembrane region" description="Helical" evidence="8">
    <location>
        <begin position="172"/>
        <end position="194"/>
    </location>
</feature>
<organism evidence="9 10">
    <name type="scientific">Alicyclobacillus macrosporangiidus</name>
    <dbReference type="NCBI Taxonomy" id="392015"/>
    <lineage>
        <taxon>Bacteria</taxon>
        <taxon>Bacillati</taxon>
        <taxon>Bacillota</taxon>
        <taxon>Bacilli</taxon>
        <taxon>Bacillales</taxon>
        <taxon>Alicyclobacillaceae</taxon>
        <taxon>Alicyclobacillus</taxon>
    </lineage>
</organism>
<dbReference type="AlphaFoldDB" id="A0A1I7JL62"/>
<dbReference type="CDD" id="cd06550">
    <property type="entry name" value="TM_ABC_iron-siderophores_like"/>
    <property type="match status" value="1"/>
</dbReference>
<evidence type="ECO:0000256" key="8">
    <source>
        <dbReference type="SAM" id="Phobius"/>
    </source>
</evidence>
<evidence type="ECO:0000256" key="1">
    <source>
        <dbReference type="ARBA" id="ARBA00004651"/>
    </source>
</evidence>
<keyword evidence="6 8" id="KW-1133">Transmembrane helix</keyword>
<accession>A0A1I7JL62</accession>
<keyword evidence="3" id="KW-0813">Transport</keyword>
<dbReference type="InterPro" id="IPR000522">
    <property type="entry name" value="ABC_transptr_permease_BtuC"/>
</dbReference>
<feature type="transmembrane region" description="Helical" evidence="8">
    <location>
        <begin position="262"/>
        <end position="289"/>
    </location>
</feature>
<proteinExistence type="inferred from homology"/>
<comment type="subcellular location">
    <subcellularLocation>
        <location evidence="1">Cell membrane</location>
        <topology evidence="1">Multi-pass membrane protein</topology>
    </subcellularLocation>
</comment>
<dbReference type="GO" id="GO:0033214">
    <property type="term" value="P:siderophore-iron import into cell"/>
    <property type="evidence" value="ECO:0007669"/>
    <property type="project" value="TreeGrafter"/>
</dbReference>
<feature type="transmembrane region" description="Helical" evidence="8">
    <location>
        <begin position="301"/>
        <end position="323"/>
    </location>
</feature>
<evidence type="ECO:0000256" key="2">
    <source>
        <dbReference type="ARBA" id="ARBA00007935"/>
    </source>
</evidence>
<dbReference type="STRING" id="392015.SAMN05421543_110116"/>
<dbReference type="Pfam" id="PF01032">
    <property type="entry name" value="FecCD"/>
    <property type="match status" value="1"/>
</dbReference>
<dbReference type="EMBL" id="FPBV01000010">
    <property type="protein sequence ID" value="SFU85929.1"/>
    <property type="molecule type" value="Genomic_DNA"/>
</dbReference>
<evidence type="ECO:0000256" key="4">
    <source>
        <dbReference type="ARBA" id="ARBA00022475"/>
    </source>
</evidence>
<keyword evidence="10" id="KW-1185">Reference proteome</keyword>
<name>A0A1I7JL62_9BACL</name>
<dbReference type="GO" id="GO:0005886">
    <property type="term" value="C:plasma membrane"/>
    <property type="evidence" value="ECO:0007669"/>
    <property type="project" value="UniProtKB-SubCell"/>
</dbReference>
<comment type="similarity">
    <text evidence="2">Belongs to the binding-protein-dependent transport system permease family. FecCD subfamily.</text>
</comment>
<sequence length="355" mass="36610">MNTTSVQTRTASGDENQTRAWRRLPPLAKGAVWFGGMAALVLAAGLSVAAGASNLSLHTVWQTLMGHRPGSIEEQIVWGLRIPRTLCAILTGSSFAVAGAIMQGMTRNPLADAGLLGLNAGAGLALAICFALAPGLSYLNLTGCGFAGAAMGAGLVFGIGSLSPRGLTPVRLTLAGAAVSTLFTALSEAVAIHFQVGQDLAFWYAGGIAGARWLQVKLLFPWVIAALTGALLMARSVTLLSLGDDVAAGLGQRTGWVKMACALIVLVLAGGAVSVVGSVSFVGLIIPHIARRLVGVDYRQIIPASALLGSLLMLLADVAARMVHPPYETPVGALIALIGVPFFILLIRRGGKRFE</sequence>
<dbReference type="Proteomes" id="UP000183508">
    <property type="component" value="Unassembled WGS sequence"/>
</dbReference>
<evidence type="ECO:0000256" key="7">
    <source>
        <dbReference type="ARBA" id="ARBA00023136"/>
    </source>
</evidence>
<evidence type="ECO:0000256" key="5">
    <source>
        <dbReference type="ARBA" id="ARBA00022692"/>
    </source>
</evidence>
<dbReference type="SUPFAM" id="SSF81345">
    <property type="entry name" value="ABC transporter involved in vitamin B12 uptake, BtuC"/>
    <property type="match status" value="1"/>
</dbReference>
<dbReference type="PANTHER" id="PTHR30472:SF58">
    <property type="entry name" value="IRON(3+)-HYDROXAMATE IMPORT SYSTEM PERMEASE PROTEIN FHUB"/>
    <property type="match status" value="1"/>
</dbReference>